<evidence type="ECO:0000256" key="6">
    <source>
        <dbReference type="ARBA" id="ARBA00022741"/>
    </source>
</evidence>
<accession>A0ABU9L5B3</accession>
<evidence type="ECO:0000256" key="11">
    <source>
        <dbReference type="ARBA" id="ARBA00023317"/>
    </source>
</evidence>
<keyword evidence="5" id="KW-0479">Metal-binding</keyword>
<dbReference type="NCBIfam" id="NF011314">
    <property type="entry name" value="PRK14725.1"/>
    <property type="match status" value="1"/>
</dbReference>
<evidence type="ECO:0000256" key="1">
    <source>
        <dbReference type="ARBA" id="ARBA00004997"/>
    </source>
</evidence>
<keyword evidence="14" id="KW-1185">Reference proteome</keyword>
<evidence type="ECO:0000256" key="10">
    <source>
        <dbReference type="ARBA" id="ARBA00023152"/>
    </source>
</evidence>
<dbReference type="InterPro" id="IPR001697">
    <property type="entry name" value="Pyr_Knase"/>
</dbReference>
<evidence type="ECO:0000256" key="7">
    <source>
        <dbReference type="ARBA" id="ARBA00022777"/>
    </source>
</evidence>
<comment type="similarity">
    <text evidence="2">Belongs to the pyruvate kinase family.</text>
</comment>
<evidence type="ECO:0000256" key="5">
    <source>
        <dbReference type="ARBA" id="ARBA00022723"/>
    </source>
</evidence>
<evidence type="ECO:0000313" key="14">
    <source>
        <dbReference type="Proteomes" id="UP001474120"/>
    </source>
</evidence>
<evidence type="ECO:0000256" key="9">
    <source>
        <dbReference type="ARBA" id="ARBA00022842"/>
    </source>
</evidence>
<comment type="pathway">
    <text evidence="1">Carbohydrate degradation; glycolysis; pyruvate from D-glyceraldehyde 3-phosphate: step 5/5.</text>
</comment>
<keyword evidence="8" id="KW-0067">ATP-binding</keyword>
<dbReference type="SUPFAM" id="SSF50800">
    <property type="entry name" value="PK beta-barrel domain-like"/>
    <property type="match status" value="1"/>
</dbReference>
<evidence type="ECO:0000259" key="12">
    <source>
        <dbReference type="Pfam" id="PF00224"/>
    </source>
</evidence>
<proteinExistence type="inferred from homology"/>
<dbReference type="InterPro" id="IPR011037">
    <property type="entry name" value="Pyrv_Knase-like_insert_dom_sf"/>
</dbReference>
<sequence>MLFQRDKLQEILVALDLIIDKIYEFEHEYAFQLNKVHPNYSHSAKNLVHYLAMRSFNMNIFQDKLEDIGLPIALESQNNVLYGILNFRAVINSLIHNEVSDEEHDYITNKEVKKILKKNHKALFGKIKNKRKTAIMVTQPVEAASDKELVKSLLKQGMDCARINCAHDDETVWKQIIDNIRACRKKCKIMMDLGGPKIRTGKMKPGPKVIHIKPKKNALGQVTEPAKIWLAPYGTNPPADKNADVVIPVNKKWLRKTKKGSYIIFRDSRDKKCKIFIDAKEDRGRWGSCSDSAFVTTGTLLNVFLEKKSTSEIHSVHELLPLEEVIFLFEGDLLRLDKKEIPGEPAVYDGEGNLKEPAHISCTLPEIFDTVKSEEEVYFNDGKIEGIVKEVNTDHLMIEISNAKKKGGKLKADKGINFPNSVLGVSGLTQKDKKDLKFVVRHADAVNFSFVNNKQDVEELLQELKKLKANIGIILKIETKEGYRNLPGILLKAMENYPVGVMIARGDLAIEAGWKNFAVIQEEILQLCDAAHLPDIWATQVLENLAKKGIPTRAEITDAAMAQRADCVMLNKGPYIEKTVRMLDKVLRRMERIQRKKLTILPKLEFNENL</sequence>
<evidence type="ECO:0000256" key="8">
    <source>
        <dbReference type="ARBA" id="ARBA00022840"/>
    </source>
</evidence>
<dbReference type="GO" id="GO:0016301">
    <property type="term" value="F:kinase activity"/>
    <property type="evidence" value="ECO:0007669"/>
    <property type="project" value="UniProtKB-KW"/>
</dbReference>
<dbReference type="Proteomes" id="UP001474120">
    <property type="component" value="Unassembled WGS sequence"/>
</dbReference>
<dbReference type="EC" id="2.7.1.40" evidence="3"/>
<keyword evidence="6" id="KW-0547">Nucleotide-binding</keyword>
<dbReference type="Pfam" id="PF00224">
    <property type="entry name" value="PK"/>
    <property type="match status" value="2"/>
</dbReference>
<feature type="domain" description="Pyruvate kinase barrel" evidence="12">
    <location>
        <begin position="131"/>
        <end position="216"/>
    </location>
</feature>
<keyword evidence="9" id="KW-0460">Magnesium</keyword>
<comment type="caution">
    <text evidence="13">The sequence shown here is derived from an EMBL/GenBank/DDBJ whole genome shotgun (WGS) entry which is preliminary data.</text>
</comment>
<evidence type="ECO:0000256" key="4">
    <source>
        <dbReference type="ARBA" id="ARBA00022679"/>
    </source>
</evidence>
<organism evidence="13 14">
    <name type="scientific">Lutimonas vermicola</name>
    <dbReference type="NCBI Taxonomy" id="414288"/>
    <lineage>
        <taxon>Bacteria</taxon>
        <taxon>Pseudomonadati</taxon>
        <taxon>Bacteroidota</taxon>
        <taxon>Flavobacteriia</taxon>
        <taxon>Flavobacteriales</taxon>
        <taxon>Flavobacteriaceae</taxon>
        <taxon>Lutimonas</taxon>
    </lineage>
</organism>
<dbReference type="PANTHER" id="PTHR11817">
    <property type="entry name" value="PYRUVATE KINASE"/>
    <property type="match status" value="1"/>
</dbReference>
<dbReference type="SUPFAM" id="SSF51621">
    <property type="entry name" value="Phosphoenolpyruvate/pyruvate domain"/>
    <property type="match status" value="1"/>
</dbReference>
<keyword evidence="10" id="KW-0324">Glycolysis</keyword>
<evidence type="ECO:0000256" key="3">
    <source>
        <dbReference type="ARBA" id="ARBA00012142"/>
    </source>
</evidence>
<dbReference type="EMBL" id="JBCDNA010000003">
    <property type="protein sequence ID" value="MEL4457080.1"/>
    <property type="molecule type" value="Genomic_DNA"/>
</dbReference>
<name>A0ABU9L5B3_9FLAO</name>
<dbReference type="InterPro" id="IPR015813">
    <property type="entry name" value="Pyrv/PenolPyrv_kinase-like_dom"/>
</dbReference>
<keyword evidence="4" id="KW-0808">Transferase</keyword>
<gene>
    <name evidence="13" type="ORF">AABB81_14320</name>
</gene>
<keyword evidence="7 13" id="KW-0418">Kinase</keyword>
<dbReference type="InterPro" id="IPR040442">
    <property type="entry name" value="Pyrv_kinase-like_dom_sf"/>
</dbReference>
<feature type="domain" description="Pyruvate kinase barrel" evidence="12">
    <location>
        <begin position="357"/>
        <end position="571"/>
    </location>
</feature>
<evidence type="ECO:0000256" key="2">
    <source>
        <dbReference type="ARBA" id="ARBA00008663"/>
    </source>
</evidence>
<dbReference type="InterPro" id="IPR015793">
    <property type="entry name" value="Pyrv_Knase_brl"/>
</dbReference>
<dbReference type="RefSeq" id="WP_342161241.1">
    <property type="nucleotide sequence ID" value="NZ_JBCDNA010000003.1"/>
</dbReference>
<evidence type="ECO:0000313" key="13">
    <source>
        <dbReference type="EMBL" id="MEL4457080.1"/>
    </source>
</evidence>
<keyword evidence="11 13" id="KW-0670">Pyruvate</keyword>
<reference evidence="13 14" key="1">
    <citation type="submission" date="2024-04" db="EMBL/GenBank/DDBJ databases">
        <title>whole genome sequencing of Lutimonas vermicola strain IMCC1616.</title>
        <authorList>
            <person name="Bae S.S."/>
        </authorList>
    </citation>
    <scope>NUCLEOTIDE SEQUENCE [LARGE SCALE GENOMIC DNA]</scope>
    <source>
        <strain evidence="13 14">IMCC1616</strain>
    </source>
</reference>
<dbReference type="Gene3D" id="3.20.20.60">
    <property type="entry name" value="Phosphoenolpyruvate-binding domains"/>
    <property type="match status" value="2"/>
</dbReference>
<protein>
    <recommendedName>
        <fullName evidence="3">pyruvate kinase</fullName>
        <ecNumber evidence="3">2.7.1.40</ecNumber>
    </recommendedName>
</protein>